<comment type="similarity">
    <text evidence="2">Belongs to the nucleotide-sugar transporter family. SLC35B subfamily.</text>
</comment>
<dbReference type="InterPro" id="IPR013657">
    <property type="entry name" value="SCL35B1-4/HUT1"/>
</dbReference>
<sequence>MSTSYEGTLKSPKVLPHGPPPPQAGLPQLIVCIVGIYASFLTWALLQERITTTTYSVSSISQPERFKFSVFLNTLQSVFAAVAGYIYLRLSAPSNASVPPIFPTKSIIYPLLGIAFTSSLASPFGYASLNYIDYVTFILAKSCKLLPVMFLHLTVFRKRYPLYKYAVVGAVTLGVAVFTLHSPSKKKSRAPGTGKDGSTTWGLLLLGVNLLFDGLTNSTQDFIFSTYKPFSGPQMMCAQNIMSSAFTITYLLLSPYIAPTFMGQYLGMGSGRELEEALGFMSRHPRVAYDVVGFAACGAFGQVFIFYTLSNFSSILLVTVTVTRKMLTMLLSVMWFGHSISSMQWLGVGLVFGGIGAEGIIQRREKAAKEAAKNQGKKEL</sequence>
<dbReference type="SUPFAM" id="SSF103481">
    <property type="entry name" value="Multidrug resistance efflux transporter EmrE"/>
    <property type="match status" value="1"/>
</dbReference>
<evidence type="ECO:0000256" key="5">
    <source>
        <dbReference type="ARBA" id="ARBA00022692"/>
    </source>
</evidence>
<keyword evidence="7 10" id="KW-1133">Transmembrane helix</keyword>
<feature type="transmembrane region" description="Helical" evidence="10">
    <location>
        <begin position="25"/>
        <end position="46"/>
    </location>
</feature>
<keyword evidence="12" id="KW-1185">Reference proteome</keyword>
<feature type="transmembrane region" description="Helical" evidence="10">
    <location>
        <begin position="107"/>
        <end position="127"/>
    </location>
</feature>
<evidence type="ECO:0000256" key="1">
    <source>
        <dbReference type="ARBA" id="ARBA00004477"/>
    </source>
</evidence>
<evidence type="ECO:0000256" key="2">
    <source>
        <dbReference type="ARBA" id="ARBA00010694"/>
    </source>
</evidence>
<evidence type="ECO:0000256" key="9">
    <source>
        <dbReference type="ARBA" id="ARBA00041103"/>
    </source>
</evidence>
<feature type="transmembrane region" description="Helical" evidence="10">
    <location>
        <begin position="66"/>
        <end position="87"/>
    </location>
</feature>
<evidence type="ECO:0000256" key="10">
    <source>
        <dbReference type="SAM" id="Phobius"/>
    </source>
</evidence>
<evidence type="ECO:0000256" key="4">
    <source>
        <dbReference type="ARBA" id="ARBA00022597"/>
    </source>
</evidence>
<accession>A0A6G1GWE0</accession>
<dbReference type="Pfam" id="PF08449">
    <property type="entry name" value="UAA"/>
    <property type="match status" value="1"/>
</dbReference>
<evidence type="ECO:0000256" key="3">
    <source>
        <dbReference type="ARBA" id="ARBA00022448"/>
    </source>
</evidence>
<dbReference type="PANTHER" id="PTHR10778:SF10">
    <property type="entry name" value="SOLUTE CARRIER FAMILY 35 MEMBER B1"/>
    <property type="match status" value="1"/>
</dbReference>
<keyword evidence="6" id="KW-0256">Endoplasmic reticulum</keyword>
<keyword evidence="5 10" id="KW-0812">Transmembrane</keyword>
<evidence type="ECO:0000256" key="6">
    <source>
        <dbReference type="ARBA" id="ARBA00022824"/>
    </source>
</evidence>
<keyword evidence="3" id="KW-0813">Transport</keyword>
<keyword evidence="4" id="KW-0762">Sugar transport</keyword>
<evidence type="ECO:0000256" key="7">
    <source>
        <dbReference type="ARBA" id="ARBA00022989"/>
    </source>
</evidence>
<dbReference type="GO" id="GO:0005460">
    <property type="term" value="F:UDP-glucose transmembrane transporter activity"/>
    <property type="evidence" value="ECO:0007669"/>
    <property type="project" value="TreeGrafter"/>
</dbReference>
<dbReference type="GO" id="GO:0000139">
    <property type="term" value="C:Golgi membrane"/>
    <property type="evidence" value="ECO:0007669"/>
    <property type="project" value="TreeGrafter"/>
</dbReference>
<dbReference type="OrthoDB" id="1601at2759"/>
<gene>
    <name evidence="11" type="ORF">K402DRAFT_335053</name>
</gene>
<dbReference type="InterPro" id="IPR037185">
    <property type="entry name" value="EmrE-like"/>
</dbReference>
<protein>
    <recommendedName>
        <fullName evidence="9">UDP-galactose transporter homolog 1</fullName>
    </recommendedName>
</protein>
<organism evidence="11 12">
    <name type="scientific">Aulographum hederae CBS 113979</name>
    <dbReference type="NCBI Taxonomy" id="1176131"/>
    <lineage>
        <taxon>Eukaryota</taxon>
        <taxon>Fungi</taxon>
        <taxon>Dikarya</taxon>
        <taxon>Ascomycota</taxon>
        <taxon>Pezizomycotina</taxon>
        <taxon>Dothideomycetes</taxon>
        <taxon>Pleosporomycetidae</taxon>
        <taxon>Aulographales</taxon>
        <taxon>Aulographaceae</taxon>
    </lineage>
</organism>
<proteinExistence type="inferred from homology"/>
<feature type="transmembrane region" description="Helical" evidence="10">
    <location>
        <begin position="287"/>
        <end position="309"/>
    </location>
</feature>
<evidence type="ECO:0000256" key="8">
    <source>
        <dbReference type="ARBA" id="ARBA00023136"/>
    </source>
</evidence>
<dbReference type="GO" id="GO:0005789">
    <property type="term" value="C:endoplasmic reticulum membrane"/>
    <property type="evidence" value="ECO:0007669"/>
    <property type="project" value="UniProtKB-SubCell"/>
</dbReference>
<feature type="transmembrane region" description="Helical" evidence="10">
    <location>
        <begin position="316"/>
        <end position="337"/>
    </location>
</feature>
<comment type="subcellular location">
    <subcellularLocation>
        <location evidence="1">Endoplasmic reticulum membrane</location>
        <topology evidence="1">Multi-pass membrane protein</topology>
    </subcellularLocation>
</comment>
<feature type="transmembrane region" description="Helical" evidence="10">
    <location>
        <begin position="343"/>
        <end position="361"/>
    </location>
</feature>
<feature type="transmembrane region" description="Helical" evidence="10">
    <location>
        <begin position="245"/>
        <end position="267"/>
    </location>
</feature>
<name>A0A6G1GWE0_9PEZI</name>
<dbReference type="AlphaFoldDB" id="A0A6G1GWE0"/>
<dbReference type="Proteomes" id="UP000800041">
    <property type="component" value="Unassembled WGS sequence"/>
</dbReference>
<keyword evidence="8 10" id="KW-0472">Membrane</keyword>
<dbReference type="EMBL" id="ML977163">
    <property type="protein sequence ID" value="KAF1985273.1"/>
    <property type="molecule type" value="Genomic_DNA"/>
</dbReference>
<feature type="transmembrane region" description="Helical" evidence="10">
    <location>
        <begin position="162"/>
        <end position="180"/>
    </location>
</feature>
<reference evidence="11" key="1">
    <citation type="journal article" date="2020" name="Stud. Mycol.">
        <title>101 Dothideomycetes genomes: a test case for predicting lifestyles and emergence of pathogens.</title>
        <authorList>
            <person name="Haridas S."/>
            <person name="Albert R."/>
            <person name="Binder M."/>
            <person name="Bloem J."/>
            <person name="Labutti K."/>
            <person name="Salamov A."/>
            <person name="Andreopoulos B."/>
            <person name="Baker S."/>
            <person name="Barry K."/>
            <person name="Bills G."/>
            <person name="Bluhm B."/>
            <person name="Cannon C."/>
            <person name="Castanera R."/>
            <person name="Culley D."/>
            <person name="Daum C."/>
            <person name="Ezra D."/>
            <person name="Gonzalez J."/>
            <person name="Henrissat B."/>
            <person name="Kuo A."/>
            <person name="Liang C."/>
            <person name="Lipzen A."/>
            <person name="Lutzoni F."/>
            <person name="Magnuson J."/>
            <person name="Mondo S."/>
            <person name="Nolan M."/>
            <person name="Ohm R."/>
            <person name="Pangilinan J."/>
            <person name="Park H.-J."/>
            <person name="Ramirez L."/>
            <person name="Alfaro M."/>
            <person name="Sun H."/>
            <person name="Tritt A."/>
            <person name="Yoshinaga Y."/>
            <person name="Zwiers L.-H."/>
            <person name="Turgeon B."/>
            <person name="Goodwin S."/>
            <person name="Spatafora J."/>
            <person name="Crous P."/>
            <person name="Grigoriev I."/>
        </authorList>
    </citation>
    <scope>NUCLEOTIDE SEQUENCE</scope>
    <source>
        <strain evidence="11">CBS 113979</strain>
    </source>
</reference>
<evidence type="ECO:0000313" key="11">
    <source>
        <dbReference type="EMBL" id="KAF1985273.1"/>
    </source>
</evidence>
<dbReference type="PANTHER" id="PTHR10778">
    <property type="entry name" value="SOLUTE CARRIER FAMILY 35 MEMBER B"/>
    <property type="match status" value="1"/>
</dbReference>
<dbReference type="GO" id="GO:0005459">
    <property type="term" value="F:UDP-galactose transmembrane transporter activity"/>
    <property type="evidence" value="ECO:0007669"/>
    <property type="project" value="TreeGrafter"/>
</dbReference>
<evidence type="ECO:0000313" key="12">
    <source>
        <dbReference type="Proteomes" id="UP000800041"/>
    </source>
</evidence>